<evidence type="ECO:0000256" key="1">
    <source>
        <dbReference type="ARBA" id="ARBA00023015"/>
    </source>
</evidence>
<dbReference type="GO" id="GO:0043565">
    <property type="term" value="F:sequence-specific DNA binding"/>
    <property type="evidence" value="ECO:0007669"/>
    <property type="project" value="InterPro"/>
</dbReference>
<dbReference type="Gene3D" id="1.10.10.60">
    <property type="entry name" value="Homeodomain-like"/>
    <property type="match status" value="1"/>
</dbReference>
<dbReference type="PRINTS" id="PR00032">
    <property type="entry name" value="HTHARAC"/>
</dbReference>
<geneLocation type="plasmid" evidence="5 6">
    <name>pSmeSM11c</name>
</geneLocation>
<dbReference type="InterPro" id="IPR009057">
    <property type="entry name" value="Homeodomain-like_sf"/>
</dbReference>
<protein>
    <submittedName>
        <fullName evidence="5">EsrC</fullName>
    </submittedName>
</protein>
<organism evidence="5 6">
    <name type="scientific">Sinorhizobium meliloti (strain SM11)</name>
    <dbReference type="NCBI Taxonomy" id="707241"/>
    <lineage>
        <taxon>Bacteria</taxon>
        <taxon>Pseudomonadati</taxon>
        <taxon>Pseudomonadota</taxon>
        <taxon>Alphaproteobacteria</taxon>
        <taxon>Hyphomicrobiales</taxon>
        <taxon>Rhizobiaceae</taxon>
        <taxon>Sinorhizobium/Ensifer group</taxon>
        <taxon>Sinorhizobium</taxon>
    </lineage>
</organism>
<dbReference type="SUPFAM" id="SSF46689">
    <property type="entry name" value="Homeodomain-like"/>
    <property type="match status" value="1"/>
</dbReference>
<feature type="domain" description="HTH araC/xylS-type" evidence="4">
    <location>
        <begin position="1"/>
        <end position="52"/>
    </location>
</feature>
<dbReference type="InterPro" id="IPR020449">
    <property type="entry name" value="Tscrpt_reg_AraC-type_HTH"/>
</dbReference>
<reference evidence="5 6" key="1">
    <citation type="journal article" date="2011" name="J. Biotechnol.">
        <title>The complete genome sequence of the dominant Sinorhizobium meliloti field isolate SM11 extends the S. meliloti pan-genome.</title>
        <authorList>
            <person name="Schneiker-Bekel S."/>
            <person name="Wibberg D."/>
            <person name="Bekel T."/>
            <person name="Blom J."/>
            <person name="Linke B."/>
            <person name="Neuweger H."/>
            <person name="Stiens M."/>
            <person name="Vorholter F.J."/>
            <person name="Weidner S."/>
            <person name="Goesmann A."/>
            <person name="Puhler A."/>
            <person name="Schluter A."/>
        </authorList>
    </citation>
    <scope>NUCLEOTIDE SEQUENCE [LARGE SCALE GENOMIC DNA]</scope>
    <source>
        <strain evidence="5 6">SM11</strain>
        <plasmid evidence="6">pSmeSM11c</plasmid>
    </source>
</reference>
<evidence type="ECO:0000256" key="2">
    <source>
        <dbReference type="ARBA" id="ARBA00023125"/>
    </source>
</evidence>
<name>F7XD62_SINMM</name>
<dbReference type="Pfam" id="PF12833">
    <property type="entry name" value="HTH_18"/>
    <property type="match status" value="1"/>
</dbReference>
<dbReference type="InterPro" id="IPR018060">
    <property type="entry name" value="HTH_AraC"/>
</dbReference>
<evidence type="ECO:0000313" key="5">
    <source>
        <dbReference type="EMBL" id="AEH81541.1"/>
    </source>
</evidence>
<dbReference type="GO" id="GO:0003700">
    <property type="term" value="F:DNA-binding transcription factor activity"/>
    <property type="evidence" value="ECO:0007669"/>
    <property type="project" value="InterPro"/>
</dbReference>
<accession>F7XD62</accession>
<gene>
    <name evidence="5" type="ordered locus">SM11_pC0468</name>
</gene>
<dbReference type="EMBL" id="CP001831">
    <property type="protein sequence ID" value="AEH81541.1"/>
    <property type="molecule type" value="Genomic_DNA"/>
</dbReference>
<dbReference type="KEGG" id="smx:SM11_pC0468"/>
<evidence type="ECO:0000256" key="3">
    <source>
        <dbReference type="ARBA" id="ARBA00023163"/>
    </source>
</evidence>
<proteinExistence type="predicted"/>
<dbReference type="PROSITE" id="PS01124">
    <property type="entry name" value="HTH_ARAC_FAMILY_2"/>
    <property type="match status" value="1"/>
</dbReference>
<keyword evidence="5" id="KW-0614">Plasmid</keyword>
<evidence type="ECO:0000259" key="4">
    <source>
        <dbReference type="PROSITE" id="PS01124"/>
    </source>
</evidence>
<keyword evidence="2" id="KW-0238">DNA-binding</keyword>
<keyword evidence="3" id="KW-0804">Transcription</keyword>
<dbReference type="HOGENOM" id="CLU_2958319_0_0_5"/>
<sequence>MDTMAVSERQILMTSKKPIIEVALDDGFVNTWHFTKEFRRAYGRTPAEVRDSAASERKV</sequence>
<evidence type="ECO:0000313" key="6">
    <source>
        <dbReference type="Proteomes" id="UP000009045"/>
    </source>
</evidence>
<keyword evidence="1" id="KW-0805">Transcription regulation</keyword>
<dbReference type="Proteomes" id="UP000009045">
    <property type="component" value="Plasmid pSmeSM11c"/>
</dbReference>
<dbReference type="AlphaFoldDB" id="F7XD62"/>